<keyword evidence="8" id="KW-1185">Reference proteome</keyword>
<feature type="transmembrane region" description="Helical" evidence="5">
    <location>
        <begin position="326"/>
        <end position="345"/>
    </location>
</feature>
<name>A0ABV9RTT9_9PSEU</name>
<evidence type="ECO:0000313" key="7">
    <source>
        <dbReference type="EMBL" id="MFC4852725.1"/>
    </source>
</evidence>
<feature type="transmembrane region" description="Helical" evidence="5">
    <location>
        <begin position="187"/>
        <end position="203"/>
    </location>
</feature>
<evidence type="ECO:0000313" key="8">
    <source>
        <dbReference type="Proteomes" id="UP001595859"/>
    </source>
</evidence>
<feature type="transmembrane region" description="Helical" evidence="5">
    <location>
        <begin position="163"/>
        <end position="180"/>
    </location>
</feature>
<accession>A0ABV9RTT9</accession>
<evidence type="ECO:0000256" key="2">
    <source>
        <dbReference type="ARBA" id="ARBA00022692"/>
    </source>
</evidence>
<dbReference type="InterPro" id="IPR051533">
    <property type="entry name" value="WaaL-like"/>
</dbReference>
<evidence type="ECO:0000259" key="6">
    <source>
        <dbReference type="Pfam" id="PF04932"/>
    </source>
</evidence>
<comment type="subcellular location">
    <subcellularLocation>
        <location evidence="1">Membrane</location>
        <topology evidence="1">Multi-pass membrane protein</topology>
    </subcellularLocation>
</comment>
<feature type="transmembrane region" description="Helical" evidence="5">
    <location>
        <begin position="103"/>
        <end position="119"/>
    </location>
</feature>
<dbReference type="EMBL" id="JBHSIS010000002">
    <property type="protein sequence ID" value="MFC4852725.1"/>
    <property type="molecule type" value="Genomic_DNA"/>
</dbReference>
<keyword evidence="2 5" id="KW-0812">Transmembrane</keyword>
<dbReference type="PANTHER" id="PTHR37422">
    <property type="entry name" value="TEICHURONIC ACID BIOSYNTHESIS PROTEIN TUAE"/>
    <property type="match status" value="1"/>
</dbReference>
<feature type="domain" description="O-antigen ligase-related" evidence="6">
    <location>
        <begin position="193"/>
        <end position="335"/>
    </location>
</feature>
<proteinExistence type="predicted"/>
<dbReference type="InterPro" id="IPR007016">
    <property type="entry name" value="O-antigen_ligase-rel_domated"/>
</dbReference>
<gene>
    <name evidence="7" type="ORF">ACFPCV_04350</name>
</gene>
<keyword evidence="3 5" id="KW-1133">Transmembrane helix</keyword>
<dbReference type="GO" id="GO:0016874">
    <property type="term" value="F:ligase activity"/>
    <property type="evidence" value="ECO:0007669"/>
    <property type="project" value="UniProtKB-KW"/>
</dbReference>
<evidence type="ECO:0000256" key="4">
    <source>
        <dbReference type="ARBA" id="ARBA00023136"/>
    </source>
</evidence>
<organism evidence="7 8">
    <name type="scientific">Actinophytocola glycyrrhizae</name>
    <dbReference type="NCBI Taxonomy" id="2044873"/>
    <lineage>
        <taxon>Bacteria</taxon>
        <taxon>Bacillati</taxon>
        <taxon>Actinomycetota</taxon>
        <taxon>Actinomycetes</taxon>
        <taxon>Pseudonocardiales</taxon>
        <taxon>Pseudonocardiaceae</taxon>
    </lineage>
</organism>
<sequence length="412" mass="42064">MTPRAVVAPVGTIGRETRLLRVLACATVALAPVEGYLTSVHGQLAKLPPALLIVAWAAVRLRRRETPRPHPAHAVLGAFAVLVLASAAVHADGPFTVEYTARWLPFVAVAVVLIDVAATEVPVRTLLVAAVAGATAAGAGALHSLAVAGAARATGPLSDPNDLAFVLVTALPLLVAVLPAEPAPRHVLAVTVAAAVLVAGAAATFSRGGALALAAAVGWLVLRRALSPKVLARAAATAAVTAGAALLLAGPHLARSLREKSFIAGSNVDTRELRWQAAARMLAENPVLGVGPGGFRAEYAAASHNAEIAEQTPVAHNMFLEVAAELGLPAFCLFLALIAIAVVASERVLRSAADHRPMVAVQASLIAVAIGAVFLSEQYYLPLWLLIAVAVAAALRARGEGRSGDAGAPRDQ</sequence>
<evidence type="ECO:0000256" key="1">
    <source>
        <dbReference type="ARBA" id="ARBA00004141"/>
    </source>
</evidence>
<comment type="caution">
    <text evidence="7">The sequence shown here is derived from an EMBL/GenBank/DDBJ whole genome shotgun (WGS) entry which is preliminary data.</text>
</comment>
<evidence type="ECO:0000256" key="3">
    <source>
        <dbReference type="ARBA" id="ARBA00022989"/>
    </source>
</evidence>
<evidence type="ECO:0000256" key="5">
    <source>
        <dbReference type="SAM" id="Phobius"/>
    </source>
</evidence>
<dbReference type="RefSeq" id="WP_378054680.1">
    <property type="nucleotide sequence ID" value="NZ_JBHSIS010000002.1"/>
</dbReference>
<dbReference type="Pfam" id="PF04932">
    <property type="entry name" value="Wzy_C"/>
    <property type="match status" value="1"/>
</dbReference>
<feature type="transmembrane region" description="Helical" evidence="5">
    <location>
        <begin position="126"/>
        <end position="151"/>
    </location>
</feature>
<protein>
    <submittedName>
        <fullName evidence="7">O-antigen ligase family protein</fullName>
    </submittedName>
</protein>
<reference evidence="8" key="1">
    <citation type="journal article" date="2019" name="Int. J. Syst. Evol. Microbiol.">
        <title>The Global Catalogue of Microorganisms (GCM) 10K type strain sequencing project: providing services to taxonomists for standard genome sequencing and annotation.</title>
        <authorList>
            <consortium name="The Broad Institute Genomics Platform"/>
            <consortium name="The Broad Institute Genome Sequencing Center for Infectious Disease"/>
            <person name="Wu L."/>
            <person name="Ma J."/>
        </authorList>
    </citation>
    <scope>NUCLEOTIDE SEQUENCE [LARGE SCALE GENOMIC DNA]</scope>
    <source>
        <strain evidence="8">ZS-22-S1</strain>
    </source>
</reference>
<feature type="transmembrane region" description="Helical" evidence="5">
    <location>
        <begin position="233"/>
        <end position="254"/>
    </location>
</feature>
<dbReference type="PANTHER" id="PTHR37422:SF13">
    <property type="entry name" value="LIPOPOLYSACCHARIDE BIOSYNTHESIS PROTEIN PA4999-RELATED"/>
    <property type="match status" value="1"/>
</dbReference>
<keyword evidence="4 5" id="KW-0472">Membrane</keyword>
<dbReference type="Proteomes" id="UP001595859">
    <property type="component" value="Unassembled WGS sequence"/>
</dbReference>
<keyword evidence="7" id="KW-0436">Ligase</keyword>
<feature type="transmembrane region" description="Helical" evidence="5">
    <location>
        <begin position="357"/>
        <end position="375"/>
    </location>
</feature>
<feature type="transmembrane region" description="Helical" evidence="5">
    <location>
        <begin position="381"/>
        <end position="397"/>
    </location>
</feature>
<feature type="transmembrane region" description="Helical" evidence="5">
    <location>
        <begin position="73"/>
        <end position="91"/>
    </location>
</feature>